<keyword evidence="4 10" id="KW-0812">Transmembrane</keyword>
<comment type="subcellular location">
    <subcellularLocation>
        <location evidence="1 10">Cell membrane</location>
        <topology evidence="1 10">Multi-pass membrane protein</topology>
    </subcellularLocation>
</comment>
<evidence type="ECO:0000256" key="8">
    <source>
        <dbReference type="ARBA" id="ARBA00023170"/>
    </source>
</evidence>
<evidence type="ECO:0000256" key="6">
    <source>
        <dbReference type="ARBA" id="ARBA00022989"/>
    </source>
</evidence>
<dbReference type="PANTHER" id="PTHR21137:SF35">
    <property type="entry name" value="ODORANT RECEPTOR 19A-RELATED"/>
    <property type="match status" value="1"/>
</dbReference>
<evidence type="ECO:0000256" key="10">
    <source>
        <dbReference type="RuleBase" id="RU351113"/>
    </source>
</evidence>
<name>A0A385H5W4_9HEMI</name>
<dbReference type="PANTHER" id="PTHR21137">
    <property type="entry name" value="ODORANT RECEPTOR"/>
    <property type="match status" value="1"/>
</dbReference>
<dbReference type="Pfam" id="PF02949">
    <property type="entry name" value="7tm_6"/>
    <property type="match status" value="1"/>
</dbReference>
<protein>
    <recommendedName>
        <fullName evidence="10">Odorant receptor</fullName>
    </recommendedName>
</protein>
<evidence type="ECO:0000256" key="7">
    <source>
        <dbReference type="ARBA" id="ARBA00023136"/>
    </source>
</evidence>
<feature type="transmembrane region" description="Helical" evidence="10">
    <location>
        <begin position="48"/>
        <end position="73"/>
    </location>
</feature>
<dbReference type="EMBL" id="MG204644">
    <property type="protein sequence ID" value="AXX83010.1"/>
    <property type="molecule type" value="mRNA"/>
</dbReference>
<dbReference type="GO" id="GO:0005549">
    <property type="term" value="F:odorant binding"/>
    <property type="evidence" value="ECO:0007669"/>
    <property type="project" value="InterPro"/>
</dbReference>
<evidence type="ECO:0000313" key="11">
    <source>
        <dbReference type="EMBL" id="AXX83010.1"/>
    </source>
</evidence>
<feature type="transmembrane region" description="Helical" evidence="10">
    <location>
        <begin position="85"/>
        <end position="105"/>
    </location>
</feature>
<sequence length="434" mass="50275">MSFFSGLWTTFLEYCQSEEIVDKIMKRDYYFLLYMSGLYSNLKERFRLLSVVLFFVNTGIAFFHMYVMVNTLFIISKLNFTLSTFMFQIFMLMQFSVFMLFAFTVKRQTFRQLCREIGTPFAYEGEDHETALKNIAKEVLGEKRKLMILPIFLCLVGANCMLFGPFIDTMYGDPGFNQTEKGFFTGIPISGVYPWHIPEESKTLHFYVLGSLQLLSALFLLSVIGSGTIVFMNVAYFYVESAKYLLHNIDTVESRAEMEFRKSYFGRKNVEDLYSDRRFLKCLENCLKKNFCHHQKLIRLFHLFQDVLSWPIGYAYFTGTIVIALSLLSIKTGTSLPGTAATSLMMCILEVCIMAMLSFLGQRMIDLNEDLRFSIYSLKWFMVQNGVKLDLMILQEMTLRPVELKGFGLVTCNLDTFANVMNSAYSYYNLIMAV</sequence>
<dbReference type="GO" id="GO:0004984">
    <property type="term" value="F:olfactory receptor activity"/>
    <property type="evidence" value="ECO:0007669"/>
    <property type="project" value="InterPro"/>
</dbReference>
<evidence type="ECO:0000256" key="1">
    <source>
        <dbReference type="ARBA" id="ARBA00004651"/>
    </source>
</evidence>
<feature type="transmembrane region" description="Helical" evidence="10">
    <location>
        <begin position="307"/>
        <end position="328"/>
    </location>
</feature>
<feature type="transmembrane region" description="Helical" evidence="10">
    <location>
        <begin position="214"/>
        <end position="239"/>
    </location>
</feature>
<keyword evidence="3 10" id="KW-0716">Sensory transduction</keyword>
<dbReference type="InterPro" id="IPR004117">
    <property type="entry name" value="7tm6_olfct_rcpt"/>
</dbReference>
<keyword evidence="7 10" id="KW-0472">Membrane</keyword>
<comment type="caution">
    <text evidence="10">Lacks conserved residue(s) required for the propagation of feature annotation.</text>
</comment>
<comment type="similarity">
    <text evidence="10">Belongs to the insect chemoreceptor superfamily. Heteromeric odorant receptor channel (TC 1.A.69) family.</text>
</comment>
<dbReference type="AlphaFoldDB" id="A0A385H5W4"/>
<evidence type="ECO:0000256" key="4">
    <source>
        <dbReference type="ARBA" id="ARBA00022692"/>
    </source>
</evidence>
<evidence type="ECO:0000256" key="2">
    <source>
        <dbReference type="ARBA" id="ARBA00022475"/>
    </source>
</evidence>
<keyword evidence="8 10" id="KW-0675">Receptor</keyword>
<dbReference type="GO" id="GO:0007165">
    <property type="term" value="P:signal transduction"/>
    <property type="evidence" value="ECO:0007669"/>
    <property type="project" value="UniProtKB-KW"/>
</dbReference>
<feature type="transmembrane region" description="Helical" evidence="10">
    <location>
        <begin position="146"/>
        <end position="167"/>
    </location>
</feature>
<keyword evidence="2" id="KW-1003">Cell membrane</keyword>
<keyword evidence="9 10" id="KW-0807">Transducer</keyword>
<gene>
    <name evidence="11" type="primary">OR9</name>
</gene>
<reference evidence="11" key="1">
    <citation type="submission" date="2017-10" db="EMBL/GenBank/DDBJ databases">
        <authorList>
            <person name="Banno H."/>
            <person name="Chua N.-H."/>
        </authorList>
    </citation>
    <scope>NUCLEOTIDE SEQUENCE</scope>
</reference>
<accession>A0A385H5W4</accession>
<keyword evidence="5 10" id="KW-0552">Olfaction</keyword>
<evidence type="ECO:0000256" key="3">
    <source>
        <dbReference type="ARBA" id="ARBA00022606"/>
    </source>
</evidence>
<organism evidence="11">
    <name type="scientific">Yemma signatus</name>
    <dbReference type="NCBI Taxonomy" id="300820"/>
    <lineage>
        <taxon>Eukaryota</taxon>
        <taxon>Metazoa</taxon>
        <taxon>Ecdysozoa</taxon>
        <taxon>Arthropoda</taxon>
        <taxon>Hexapoda</taxon>
        <taxon>Insecta</taxon>
        <taxon>Pterygota</taxon>
        <taxon>Neoptera</taxon>
        <taxon>Paraneoptera</taxon>
        <taxon>Hemiptera</taxon>
        <taxon>Heteroptera</taxon>
        <taxon>Panheteroptera</taxon>
        <taxon>Pentatomomorpha</taxon>
        <taxon>Lygaeoidea</taxon>
        <taxon>Berytidae</taxon>
        <taxon>Yemma</taxon>
    </lineage>
</organism>
<feature type="transmembrane region" description="Helical" evidence="10">
    <location>
        <begin position="340"/>
        <end position="360"/>
    </location>
</feature>
<proteinExistence type="evidence at transcript level"/>
<dbReference type="GO" id="GO:0005886">
    <property type="term" value="C:plasma membrane"/>
    <property type="evidence" value="ECO:0007669"/>
    <property type="project" value="UniProtKB-SubCell"/>
</dbReference>
<evidence type="ECO:0000256" key="5">
    <source>
        <dbReference type="ARBA" id="ARBA00022725"/>
    </source>
</evidence>
<evidence type="ECO:0000256" key="9">
    <source>
        <dbReference type="ARBA" id="ARBA00023224"/>
    </source>
</evidence>
<keyword evidence="6 10" id="KW-1133">Transmembrane helix</keyword>